<evidence type="ECO:0000313" key="2">
    <source>
        <dbReference type="Proteomes" id="UP000675920"/>
    </source>
</evidence>
<dbReference type="Proteomes" id="UP000675920">
    <property type="component" value="Unplaced"/>
</dbReference>
<reference evidence="3" key="1">
    <citation type="journal article" date="1995" name="Mol. Microbiol.">
        <title>The recA gene of Streptococcus pneumoniae is part of a competence-induced operon and controls lysogenic induction.</title>
        <authorList>
            <person name="Martin B."/>
            <person name="Garcia P."/>
            <person name="Castanie M.P."/>
            <person name="Claverys J.P."/>
        </authorList>
    </citation>
    <scope>NUCLEOTIDE SEQUENCE</scope>
</reference>
<proteinExistence type="predicted"/>
<sequence>MHSLVALAGYLRRNGLLVVTAESCTAGLIAARLADEPGCGSLLDSAFVVYSPGAKQRELGLTRELLATHNLTSEPVARAMAEGALARVPEATLAISNTGVADDGGEGVEPGTQCFGWSFRRRGAVVSFTETARFGGDRAALRARAAEFALLRVFRYHALAWRAG</sequence>
<dbReference type="Gene3D" id="3.90.950.20">
    <property type="entry name" value="CinA-like"/>
    <property type="match status" value="1"/>
</dbReference>
<evidence type="ECO:0000313" key="3">
    <source>
        <dbReference type="RefSeq" id="WP_028310342.1"/>
    </source>
</evidence>
<dbReference type="Pfam" id="PF02464">
    <property type="entry name" value="CinA"/>
    <property type="match status" value="1"/>
</dbReference>
<dbReference type="SUPFAM" id="SSF142433">
    <property type="entry name" value="CinA-like"/>
    <property type="match status" value="1"/>
</dbReference>
<protein>
    <submittedName>
        <fullName evidence="3">CinA family protein</fullName>
    </submittedName>
</protein>
<organism evidence="2 3">
    <name type="scientific">Derxia gummosa DSM 723</name>
    <dbReference type="NCBI Taxonomy" id="1121388"/>
    <lineage>
        <taxon>Bacteria</taxon>
        <taxon>Pseudomonadati</taxon>
        <taxon>Pseudomonadota</taxon>
        <taxon>Betaproteobacteria</taxon>
        <taxon>Burkholderiales</taxon>
        <taxon>Alcaligenaceae</taxon>
        <taxon>Derxia</taxon>
    </lineage>
</organism>
<keyword evidence="2" id="KW-1185">Reference proteome</keyword>
<dbReference type="RefSeq" id="WP_028310342.1">
    <property type="nucleotide sequence ID" value="NZ_AXWS01000007.1"/>
</dbReference>
<dbReference type="InterPro" id="IPR008136">
    <property type="entry name" value="CinA_C"/>
</dbReference>
<dbReference type="AlphaFoldDB" id="A0A8B6X1A4"/>
<reference evidence="3" key="3">
    <citation type="submission" date="2025-08" db="UniProtKB">
        <authorList>
            <consortium name="RefSeq"/>
        </authorList>
    </citation>
    <scope>IDENTIFICATION</scope>
</reference>
<dbReference type="InterPro" id="IPR036653">
    <property type="entry name" value="CinA-like_C"/>
</dbReference>
<evidence type="ECO:0000259" key="1">
    <source>
        <dbReference type="Pfam" id="PF02464"/>
    </source>
</evidence>
<feature type="domain" description="CinA C-terminal" evidence="1">
    <location>
        <begin position="8"/>
        <end position="153"/>
    </location>
</feature>
<reference evidence="3" key="2">
    <citation type="journal article" date="2011" name="J. Biol. Chem.">
        <title>Identification of nicotinamide mononucleotide deamidase of the bacterial pyridine nucleotide cycle reveals a novel broadly conserved amidohydrolase family.</title>
        <authorList>
            <person name="Galeazzi L."/>
            <person name="Bocci P."/>
            <person name="Amici A."/>
            <person name="Brunetti L."/>
            <person name="Ruggieri S."/>
            <person name="Romine M."/>
            <person name="Reed S."/>
            <person name="Osterman A.L."/>
            <person name="Rodionov D.A."/>
            <person name="Sorci L."/>
            <person name="Raffaelli N."/>
        </authorList>
    </citation>
    <scope>NUCLEOTIDE SEQUENCE</scope>
</reference>
<dbReference type="NCBIfam" id="TIGR00199">
    <property type="entry name" value="PncC_domain"/>
    <property type="match status" value="1"/>
</dbReference>
<accession>A0A8B6X1A4</accession>
<name>A0A8B6X1A4_9BURK</name>
<dbReference type="OrthoDB" id="9801454at2"/>